<evidence type="ECO:0000256" key="4">
    <source>
        <dbReference type="ARBA" id="ARBA00023163"/>
    </source>
</evidence>
<organism evidence="8 9">
    <name type="scientific">Thelonectria olida</name>
    <dbReference type="NCBI Taxonomy" id="1576542"/>
    <lineage>
        <taxon>Eukaryota</taxon>
        <taxon>Fungi</taxon>
        <taxon>Dikarya</taxon>
        <taxon>Ascomycota</taxon>
        <taxon>Pezizomycotina</taxon>
        <taxon>Sordariomycetes</taxon>
        <taxon>Hypocreomycetidae</taxon>
        <taxon>Hypocreales</taxon>
        <taxon>Nectriaceae</taxon>
        <taxon>Thelonectria</taxon>
    </lineage>
</organism>
<evidence type="ECO:0000256" key="1">
    <source>
        <dbReference type="ARBA" id="ARBA00022723"/>
    </source>
</evidence>
<dbReference type="OrthoDB" id="2441642at2759"/>
<dbReference type="PANTHER" id="PTHR47660:SF3">
    <property type="entry name" value="FINGER DOMAIN PROTEIN, PUTATIVE (AFU_ORTHOLOGUE AFUA_4G03310)-RELATED"/>
    <property type="match status" value="1"/>
</dbReference>
<dbReference type="InterPro" id="IPR001138">
    <property type="entry name" value="Zn2Cys6_DnaBD"/>
</dbReference>
<evidence type="ECO:0000313" key="9">
    <source>
        <dbReference type="Proteomes" id="UP000777438"/>
    </source>
</evidence>
<dbReference type="Gene3D" id="4.10.240.10">
    <property type="entry name" value="Zn(2)-C6 fungal-type DNA-binding domain"/>
    <property type="match status" value="1"/>
</dbReference>
<dbReference type="EMBL" id="JAGPYM010000014">
    <property type="protein sequence ID" value="KAH6887506.1"/>
    <property type="molecule type" value="Genomic_DNA"/>
</dbReference>
<accession>A0A9P8W171</accession>
<name>A0A9P8W171_9HYPO</name>
<keyword evidence="3" id="KW-0805">Transcription regulation</keyword>
<dbReference type="PROSITE" id="PS50048">
    <property type="entry name" value="ZN2_CY6_FUNGAL_2"/>
    <property type="match status" value="1"/>
</dbReference>
<protein>
    <submittedName>
        <fullName evidence="8">C6 finger domain protein</fullName>
    </submittedName>
</protein>
<dbReference type="Pfam" id="PF00172">
    <property type="entry name" value="Zn_clus"/>
    <property type="match status" value="1"/>
</dbReference>
<dbReference type="InterPro" id="IPR036864">
    <property type="entry name" value="Zn2-C6_fun-type_DNA-bd_sf"/>
</dbReference>
<keyword evidence="2" id="KW-0862">Zinc</keyword>
<dbReference type="AlphaFoldDB" id="A0A9P8W171"/>
<dbReference type="PANTHER" id="PTHR47660">
    <property type="entry name" value="TRANSCRIPTION FACTOR WITH C2H2 AND ZN(2)-CYS(6) DNA BINDING DOMAIN (EUROFUNG)-RELATED-RELATED"/>
    <property type="match status" value="1"/>
</dbReference>
<feature type="region of interest" description="Disordered" evidence="6">
    <location>
        <begin position="48"/>
        <end position="69"/>
    </location>
</feature>
<reference evidence="8 9" key="1">
    <citation type="journal article" date="2021" name="Nat. Commun.">
        <title>Genetic determinants of endophytism in the Arabidopsis root mycobiome.</title>
        <authorList>
            <person name="Mesny F."/>
            <person name="Miyauchi S."/>
            <person name="Thiergart T."/>
            <person name="Pickel B."/>
            <person name="Atanasova L."/>
            <person name="Karlsson M."/>
            <person name="Huettel B."/>
            <person name="Barry K.W."/>
            <person name="Haridas S."/>
            <person name="Chen C."/>
            <person name="Bauer D."/>
            <person name="Andreopoulos W."/>
            <person name="Pangilinan J."/>
            <person name="LaButti K."/>
            <person name="Riley R."/>
            <person name="Lipzen A."/>
            <person name="Clum A."/>
            <person name="Drula E."/>
            <person name="Henrissat B."/>
            <person name="Kohler A."/>
            <person name="Grigoriev I.V."/>
            <person name="Martin F.M."/>
            <person name="Hacquard S."/>
        </authorList>
    </citation>
    <scope>NUCLEOTIDE SEQUENCE [LARGE SCALE GENOMIC DNA]</scope>
    <source>
        <strain evidence="8 9">MPI-CAGE-CH-0241</strain>
    </source>
</reference>
<keyword evidence="1" id="KW-0479">Metal-binding</keyword>
<evidence type="ECO:0000313" key="8">
    <source>
        <dbReference type="EMBL" id="KAH6887506.1"/>
    </source>
</evidence>
<proteinExistence type="predicted"/>
<keyword evidence="4" id="KW-0804">Transcription</keyword>
<evidence type="ECO:0000256" key="6">
    <source>
        <dbReference type="SAM" id="MobiDB-lite"/>
    </source>
</evidence>
<dbReference type="GO" id="GO:0008270">
    <property type="term" value="F:zinc ion binding"/>
    <property type="evidence" value="ECO:0007669"/>
    <property type="project" value="InterPro"/>
</dbReference>
<gene>
    <name evidence="8" type="ORF">B0T10DRAFT_489874</name>
</gene>
<evidence type="ECO:0000256" key="3">
    <source>
        <dbReference type="ARBA" id="ARBA00023015"/>
    </source>
</evidence>
<sequence length="441" mass="48823">MVMKAGRYATSRQKNCQRCSAAKAKCDRRVGGCARCATRSLPCVYPSQVSTPQGNGDTGEEAFASPLSATSTTEHLPLNPYIGSPAGIAIHDGAVQTLQLTPGETATVTSPVTSTTGSSSFNSYPTLTTSQLLSIESETLDFSNLGLFCPIQADDIKTRWLNSYVPDPTQKIKAYPIGVRVFIHRILKSYAATAVRGQGLPPFVHPSQLGETASRAPLSTCLSLVRICEKPLSGSEGVATDVLEREMNNVYEHHGTYDDMTLLAAFQAYLIYSMVLHFRLSQGPNSFLRQAMMNLQDLASLSSKRGLVCEAERRRERPRLEAWVAAEAKRRTLYTMYLFDSLLLAEDGLPTFLGTELYGLPAPANKALWNAKHRRGWETTYNIYLTDWPEDDFRIDELWPVPEDLAEVGLVERNKRVDRWIEKVDEFGTMMYAVTSCTHGG</sequence>
<dbReference type="SUPFAM" id="SSF57701">
    <property type="entry name" value="Zn2/Cys6 DNA-binding domain"/>
    <property type="match status" value="1"/>
</dbReference>
<dbReference type="GO" id="GO:0000981">
    <property type="term" value="F:DNA-binding transcription factor activity, RNA polymerase II-specific"/>
    <property type="evidence" value="ECO:0007669"/>
    <property type="project" value="InterPro"/>
</dbReference>
<evidence type="ECO:0000256" key="2">
    <source>
        <dbReference type="ARBA" id="ARBA00022833"/>
    </source>
</evidence>
<keyword evidence="9" id="KW-1185">Reference proteome</keyword>
<evidence type="ECO:0000259" key="7">
    <source>
        <dbReference type="PROSITE" id="PS50048"/>
    </source>
</evidence>
<dbReference type="Proteomes" id="UP000777438">
    <property type="component" value="Unassembled WGS sequence"/>
</dbReference>
<evidence type="ECO:0000256" key="5">
    <source>
        <dbReference type="ARBA" id="ARBA00023242"/>
    </source>
</evidence>
<feature type="domain" description="Zn(2)-C6 fungal-type" evidence="7">
    <location>
        <begin position="15"/>
        <end position="45"/>
    </location>
</feature>
<comment type="caution">
    <text evidence="8">The sequence shown here is derived from an EMBL/GenBank/DDBJ whole genome shotgun (WGS) entry which is preliminary data.</text>
</comment>
<dbReference type="CDD" id="cd00067">
    <property type="entry name" value="GAL4"/>
    <property type="match status" value="1"/>
</dbReference>
<keyword evidence="5" id="KW-0539">Nucleus</keyword>